<evidence type="ECO:0000256" key="2">
    <source>
        <dbReference type="SAM" id="Phobius"/>
    </source>
</evidence>
<dbReference type="Proteomes" id="UP000192656">
    <property type="component" value="Unassembled WGS sequence"/>
</dbReference>
<protein>
    <submittedName>
        <fullName evidence="3">Uncharacterized protein</fullName>
    </submittedName>
</protein>
<keyword evidence="2" id="KW-1133">Transmembrane helix</keyword>
<dbReference type="AlphaFoldDB" id="A0A1W2C2P7"/>
<gene>
    <name evidence="3" type="ORF">SAMN06297251_108101</name>
</gene>
<keyword evidence="4" id="KW-1185">Reference proteome</keyword>
<dbReference type="EMBL" id="FWXR01000008">
    <property type="protein sequence ID" value="SMC79172.1"/>
    <property type="molecule type" value="Genomic_DNA"/>
</dbReference>
<feature type="region of interest" description="Disordered" evidence="1">
    <location>
        <begin position="1"/>
        <end position="38"/>
    </location>
</feature>
<keyword evidence="2" id="KW-0472">Membrane</keyword>
<evidence type="ECO:0000313" key="3">
    <source>
        <dbReference type="EMBL" id="SMC79172.1"/>
    </source>
</evidence>
<accession>A0A1W2C2P7</accession>
<feature type="compositionally biased region" description="Basic and acidic residues" evidence="1">
    <location>
        <begin position="1"/>
        <end position="10"/>
    </location>
</feature>
<organism evidence="3 4">
    <name type="scientific">Fulvimarina manganoxydans</name>
    <dbReference type="NCBI Taxonomy" id="937218"/>
    <lineage>
        <taxon>Bacteria</taxon>
        <taxon>Pseudomonadati</taxon>
        <taxon>Pseudomonadota</taxon>
        <taxon>Alphaproteobacteria</taxon>
        <taxon>Hyphomicrobiales</taxon>
        <taxon>Aurantimonadaceae</taxon>
        <taxon>Fulvimarina</taxon>
    </lineage>
</organism>
<dbReference type="RefSeq" id="WP_084410073.1">
    <property type="nucleotide sequence ID" value="NZ_FWXR01000008.1"/>
</dbReference>
<evidence type="ECO:0000256" key="1">
    <source>
        <dbReference type="SAM" id="MobiDB-lite"/>
    </source>
</evidence>
<feature type="transmembrane region" description="Helical" evidence="2">
    <location>
        <begin position="39"/>
        <end position="60"/>
    </location>
</feature>
<proteinExistence type="predicted"/>
<name>A0A1W2C2P7_9HYPH</name>
<evidence type="ECO:0000313" key="4">
    <source>
        <dbReference type="Proteomes" id="UP000192656"/>
    </source>
</evidence>
<reference evidence="3 4" key="1">
    <citation type="submission" date="2017-04" db="EMBL/GenBank/DDBJ databases">
        <authorList>
            <person name="Afonso C.L."/>
            <person name="Miller P.J."/>
            <person name="Scott M.A."/>
            <person name="Spackman E."/>
            <person name="Goraichik I."/>
            <person name="Dimitrov K.M."/>
            <person name="Suarez D.L."/>
            <person name="Swayne D.E."/>
        </authorList>
    </citation>
    <scope>NUCLEOTIDE SEQUENCE [LARGE SCALE GENOMIC DNA]</scope>
    <source>
        <strain evidence="3 4">CGMCC 1.10972</strain>
    </source>
</reference>
<dbReference type="STRING" id="937218.SAMN06297251_108101"/>
<sequence length="62" mass="6968">MDDNRKRQDPEVEEVNELADYERRRRASKGASPRQSRSVTSWIIAVVVLTAAALVIWAVLGS</sequence>
<keyword evidence="2" id="KW-0812">Transmembrane</keyword>